<dbReference type="AlphaFoldDB" id="A0AA42DN59"/>
<dbReference type="SUPFAM" id="SSF55166">
    <property type="entry name" value="Hedgehog/DD-peptidase"/>
    <property type="match status" value="1"/>
</dbReference>
<dbReference type="Proteomes" id="UP001169242">
    <property type="component" value="Unassembled WGS sequence"/>
</dbReference>
<evidence type="ECO:0000313" key="2">
    <source>
        <dbReference type="EMBL" id="MDA3732098.1"/>
    </source>
</evidence>
<comment type="caution">
    <text evidence="2">The sequence shown here is derived from an EMBL/GenBank/DDBJ whole genome shotgun (WGS) entry which is preliminary data.</text>
</comment>
<dbReference type="GO" id="GO:0008233">
    <property type="term" value="F:peptidase activity"/>
    <property type="evidence" value="ECO:0007669"/>
    <property type="project" value="InterPro"/>
</dbReference>
<dbReference type="InterPro" id="IPR039561">
    <property type="entry name" value="Peptidase_M15C"/>
</dbReference>
<reference evidence="2" key="1">
    <citation type="journal article" date="2023" name="Int. J. Syst. Evol. Microbiol.">
        <title>&lt;i&gt;Holtiella tumoricola&lt;/i&gt; gen. nov. sp. nov., isolated from a human clinical sample.</title>
        <authorList>
            <person name="Allen-Vercoe E."/>
            <person name="Daigneault M.C."/>
            <person name="Vancuren S.J."/>
            <person name="Cochrane K."/>
            <person name="O'Neal L.L."/>
            <person name="Sankaranarayanan K."/>
            <person name="Lawson P.A."/>
        </authorList>
    </citation>
    <scope>NUCLEOTIDE SEQUENCE</scope>
    <source>
        <strain evidence="2">CC70A</strain>
    </source>
</reference>
<dbReference type="EMBL" id="JAQIFT010000045">
    <property type="protein sequence ID" value="MDA3732098.1"/>
    <property type="molecule type" value="Genomic_DNA"/>
</dbReference>
<dbReference type="CDD" id="cd14845">
    <property type="entry name" value="L-Ala-D-Glu_peptidase_like"/>
    <property type="match status" value="1"/>
</dbReference>
<organism evidence="2 3">
    <name type="scientific">Holtiella tumoricola</name>
    <dbReference type="NCBI Taxonomy" id="3018743"/>
    <lineage>
        <taxon>Bacteria</taxon>
        <taxon>Bacillati</taxon>
        <taxon>Bacillota</taxon>
        <taxon>Clostridia</taxon>
        <taxon>Lachnospirales</taxon>
        <taxon>Cellulosilyticaceae</taxon>
        <taxon>Holtiella</taxon>
    </lineage>
</organism>
<dbReference type="InterPro" id="IPR009045">
    <property type="entry name" value="Zn_M74/Hedgehog-like"/>
</dbReference>
<accession>A0AA42DN59</accession>
<dbReference type="Pfam" id="PF13539">
    <property type="entry name" value="Peptidase_M15_4"/>
    <property type="match status" value="1"/>
</dbReference>
<evidence type="ECO:0000259" key="1">
    <source>
        <dbReference type="Pfam" id="PF13539"/>
    </source>
</evidence>
<feature type="domain" description="Peptidase M15C" evidence="1">
    <location>
        <begin position="65"/>
        <end position="121"/>
    </location>
</feature>
<sequence>MDVTKRCEDINELVSYLKPYATRLIEECKKQGIDIKITETYRSQARQDYLYAQGRTRPGNIVTNAKTSVHTSRKAFDVCINVKGNEYDEALLKRVGKIGESIGLEWGGNWSSFKDSPHFQMMNEPKKDTLKIKLNGVVKEVEYIEKNGNNFVKLQDLRDSKITIEYDGMPIVEVK</sequence>
<dbReference type="Gene3D" id="3.30.1380.10">
    <property type="match status" value="1"/>
</dbReference>
<name>A0AA42DN59_9FIRM</name>
<proteinExistence type="predicted"/>
<evidence type="ECO:0000313" key="3">
    <source>
        <dbReference type="Proteomes" id="UP001169242"/>
    </source>
</evidence>
<gene>
    <name evidence="2" type="ORF">PBV87_11450</name>
</gene>
<keyword evidence="3" id="KW-1185">Reference proteome</keyword>
<dbReference type="RefSeq" id="WP_271012374.1">
    <property type="nucleotide sequence ID" value="NZ_JAQIFT010000045.1"/>
</dbReference>
<protein>
    <submittedName>
        <fullName evidence="2">M15 family metallopeptidase</fullName>
    </submittedName>
</protein>